<dbReference type="InterPro" id="IPR024922">
    <property type="entry name" value="Rubredoxin"/>
</dbReference>
<accession>A0ABV8MR48</accession>
<dbReference type="PIRSF" id="PIRSF000071">
    <property type="entry name" value="Rubredoxin"/>
    <property type="match status" value="1"/>
</dbReference>
<dbReference type="CDD" id="cd00730">
    <property type="entry name" value="rubredoxin"/>
    <property type="match status" value="1"/>
</dbReference>
<feature type="domain" description="Rubredoxin-like" evidence="7">
    <location>
        <begin position="1"/>
        <end position="52"/>
    </location>
</feature>
<comment type="caution">
    <text evidence="8">The sequence shown here is derived from an EMBL/GenBank/DDBJ whole genome shotgun (WGS) entry which is preliminary data.</text>
</comment>
<keyword evidence="3 6" id="KW-0479">Metal-binding</keyword>
<keyword evidence="5 6" id="KW-0408">Iron</keyword>
<comment type="similarity">
    <text evidence="1 6">Belongs to the rubredoxin family.</text>
</comment>
<reference evidence="9" key="1">
    <citation type="journal article" date="2019" name="Int. J. Syst. Evol. Microbiol.">
        <title>The Global Catalogue of Microorganisms (GCM) 10K type strain sequencing project: providing services to taxonomists for standard genome sequencing and annotation.</title>
        <authorList>
            <consortium name="The Broad Institute Genomics Platform"/>
            <consortium name="The Broad Institute Genome Sequencing Center for Infectious Disease"/>
            <person name="Wu L."/>
            <person name="Ma J."/>
        </authorList>
    </citation>
    <scope>NUCLEOTIDE SEQUENCE [LARGE SCALE GENOMIC DNA]</scope>
    <source>
        <strain evidence="9">LMG 29894</strain>
    </source>
</reference>
<dbReference type="RefSeq" id="WP_378165434.1">
    <property type="nucleotide sequence ID" value="NZ_JBHSBU010000001.1"/>
</dbReference>
<dbReference type="InterPro" id="IPR050526">
    <property type="entry name" value="Rubredoxin_ET"/>
</dbReference>
<dbReference type="Gene3D" id="2.20.28.10">
    <property type="match status" value="1"/>
</dbReference>
<dbReference type="Pfam" id="PF00301">
    <property type="entry name" value="Rubredoxin"/>
    <property type="match status" value="1"/>
</dbReference>
<evidence type="ECO:0000256" key="4">
    <source>
        <dbReference type="ARBA" id="ARBA00022982"/>
    </source>
</evidence>
<organism evidence="8 9">
    <name type="scientific">Chitinimonas lacunae</name>
    <dbReference type="NCBI Taxonomy" id="1963018"/>
    <lineage>
        <taxon>Bacteria</taxon>
        <taxon>Pseudomonadati</taxon>
        <taxon>Pseudomonadota</taxon>
        <taxon>Betaproteobacteria</taxon>
        <taxon>Neisseriales</taxon>
        <taxon>Chitinibacteraceae</taxon>
        <taxon>Chitinimonas</taxon>
    </lineage>
</organism>
<evidence type="ECO:0000313" key="8">
    <source>
        <dbReference type="EMBL" id="MFC4160519.1"/>
    </source>
</evidence>
<dbReference type="PANTHER" id="PTHR47627">
    <property type="entry name" value="RUBREDOXIN"/>
    <property type="match status" value="1"/>
</dbReference>
<dbReference type="EMBL" id="JBHSBU010000001">
    <property type="protein sequence ID" value="MFC4160519.1"/>
    <property type="molecule type" value="Genomic_DNA"/>
</dbReference>
<evidence type="ECO:0000259" key="7">
    <source>
        <dbReference type="PROSITE" id="PS50903"/>
    </source>
</evidence>
<dbReference type="PRINTS" id="PR00163">
    <property type="entry name" value="RUBREDOXIN"/>
</dbReference>
<dbReference type="Proteomes" id="UP001595791">
    <property type="component" value="Unassembled WGS sequence"/>
</dbReference>
<dbReference type="InterPro" id="IPR024934">
    <property type="entry name" value="Rubredoxin-like_dom"/>
</dbReference>
<keyword evidence="2 6" id="KW-0813">Transport</keyword>
<dbReference type="PROSITE" id="PS00202">
    <property type="entry name" value="RUBREDOXIN"/>
    <property type="match status" value="1"/>
</dbReference>
<evidence type="ECO:0000256" key="2">
    <source>
        <dbReference type="ARBA" id="ARBA00022448"/>
    </source>
</evidence>
<comment type="cofactor">
    <cofactor evidence="6">
        <name>Fe(3+)</name>
        <dbReference type="ChEBI" id="CHEBI:29034"/>
    </cofactor>
    <text evidence="6">Binds 1 Fe(3+) ion per subunit.</text>
</comment>
<keyword evidence="4 6" id="KW-0249">Electron transport</keyword>
<evidence type="ECO:0000256" key="5">
    <source>
        <dbReference type="ARBA" id="ARBA00023004"/>
    </source>
</evidence>
<sequence length="54" mass="6204">MKKYMCLICGFIYDEAAGWPEDGIAPGTRWEDVPMNWACPDCGARKEDFEMIEI</sequence>
<evidence type="ECO:0000256" key="3">
    <source>
        <dbReference type="ARBA" id="ARBA00022723"/>
    </source>
</evidence>
<evidence type="ECO:0000313" key="9">
    <source>
        <dbReference type="Proteomes" id="UP001595791"/>
    </source>
</evidence>
<keyword evidence="9" id="KW-1185">Reference proteome</keyword>
<evidence type="ECO:0000256" key="1">
    <source>
        <dbReference type="ARBA" id="ARBA00005337"/>
    </source>
</evidence>
<proteinExistence type="inferred from homology"/>
<evidence type="ECO:0000256" key="6">
    <source>
        <dbReference type="PIRNR" id="PIRNR000071"/>
    </source>
</evidence>
<dbReference type="InterPro" id="IPR024935">
    <property type="entry name" value="Rubredoxin_dom"/>
</dbReference>
<name>A0ABV8MR48_9NEIS</name>
<dbReference type="PANTHER" id="PTHR47627:SF1">
    <property type="entry name" value="RUBREDOXIN-1-RELATED"/>
    <property type="match status" value="1"/>
</dbReference>
<gene>
    <name evidence="8" type="ORF">ACFOW7_14355</name>
</gene>
<protein>
    <recommendedName>
        <fullName evidence="6">Rubredoxin</fullName>
    </recommendedName>
</protein>
<dbReference type="InterPro" id="IPR018527">
    <property type="entry name" value="Rubredoxin_Fe_BS"/>
</dbReference>
<dbReference type="PROSITE" id="PS50903">
    <property type="entry name" value="RUBREDOXIN_LIKE"/>
    <property type="match status" value="1"/>
</dbReference>
<dbReference type="SUPFAM" id="SSF57802">
    <property type="entry name" value="Rubredoxin-like"/>
    <property type="match status" value="1"/>
</dbReference>